<comment type="caution">
    <text evidence="2">The sequence shown here is derived from an EMBL/GenBank/DDBJ whole genome shotgun (WGS) entry which is preliminary data.</text>
</comment>
<evidence type="ECO:0000256" key="1">
    <source>
        <dbReference type="SAM" id="MobiDB-lite"/>
    </source>
</evidence>
<feature type="region of interest" description="Disordered" evidence="1">
    <location>
        <begin position="1"/>
        <end position="78"/>
    </location>
</feature>
<organism evidence="2 3">
    <name type="scientific">Datura stramonium</name>
    <name type="common">Jimsonweed</name>
    <name type="synonym">Common thornapple</name>
    <dbReference type="NCBI Taxonomy" id="4076"/>
    <lineage>
        <taxon>Eukaryota</taxon>
        <taxon>Viridiplantae</taxon>
        <taxon>Streptophyta</taxon>
        <taxon>Embryophyta</taxon>
        <taxon>Tracheophyta</taxon>
        <taxon>Spermatophyta</taxon>
        <taxon>Magnoliopsida</taxon>
        <taxon>eudicotyledons</taxon>
        <taxon>Gunneridae</taxon>
        <taxon>Pentapetalae</taxon>
        <taxon>asterids</taxon>
        <taxon>lamiids</taxon>
        <taxon>Solanales</taxon>
        <taxon>Solanaceae</taxon>
        <taxon>Solanoideae</taxon>
        <taxon>Datureae</taxon>
        <taxon>Datura</taxon>
    </lineage>
</organism>
<feature type="compositionally biased region" description="Basic and acidic residues" evidence="1">
    <location>
        <begin position="24"/>
        <end position="40"/>
    </location>
</feature>
<feature type="compositionally biased region" description="Basic and acidic residues" evidence="1">
    <location>
        <begin position="1"/>
        <end position="15"/>
    </location>
</feature>
<gene>
    <name evidence="2" type="ORF">HAX54_037221</name>
</gene>
<name>A0ABS8VJG7_DATST</name>
<sequence>MQELRQEEHNQKELLRNTGIGKDTQVERMSNKKETSESNSKKGTNKGQANRDISPDTTVKKEKVDGLIKEKSIPNSLHKQPLMLMWGDRVETEEEMDKEKDEIPQEIDSRKREDKRMKQTL</sequence>
<dbReference type="EMBL" id="JACEIK010004981">
    <property type="protein sequence ID" value="MCD9646956.1"/>
    <property type="molecule type" value="Genomic_DNA"/>
</dbReference>
<feature type="compositionally biased region" description="Basic and acidic residues" evidence="1">
    <location>
        <begin position="58"/>
        <end position="72"/>
    </location>
</feature>
<accession>A0ABS8VJG7</accession>
<evidence type="ECO:0000313" key="3">
    <source>
        <dbReference type="Proteomes" id="UP000823775"/>
    </source>
</evidence>
<dbReference type="Proteomes" id="UP000823775">
    <property type="component" value="Unassembled WGS sequence"/>
</dbReference>
<feature type="compositionally biased region" description="Basic and acidic residues" evidence="1">
    <location>
        <begin position="97"/>
        <end position="121"/>
    </location>
</feature>
<proteinExistence type="predicted"/>
<protein>
    <submittedName>
        <fullName evidence="2">Uncharacterized protein</fullName>
    </submittedName>
</protein>
<keyword evidence="3" id="KW-1185">Reference proteome</keyword>
<feature type="region of interest" description="Disordered" evidence="1">
    <location>
        <begin position="90"/>
        <end position="121"/>
    </location>
</feature>
<reference evidence="2 3" key="1">
    <citation type="journal article" date="2021" name="BMC Genomics">
        <title>Datura genome reveals duplications of psychoactive alkaloid biosynthetic genes and high mutation rate following tissue culture.</title>
        <authorList>
            <person name="Rajewski A."/>
            <person name="Carter-House D."/>
            <person name="Stajich J."/>
            <person name="Litt A."/>
        </authorList>
    </citation>
    <scope>NUCLEOTIDE SEQUENCE [LARGE SCALE GENOMIC DNA]</scope>
    <source>
        <strain evidence="2">AR-01</strain>
    </source>
</reference>
<evidence type="ECO:0000313" key="2">
    <source>
        <dbReference type="EMBL" id="MCD9646956.1"/>
    </source>
</evidence>